<protein>
    <submittedName>
        <fullName evidence="2">Uncharacterized protein</fullName>
    </submittedName>
</protein>
<evidence type="ECO:0000313" key="2">
    <source>
        <dbReference type="EMBL" id="SCB87862.1"/>
    </source>
</evidence>
<evidence type="ECO:0000256" key="1">
    <source>
        <dbReference type="SAM" id="Phobius"/>
    </source>
</evidence>
<keyword evidence="1" id="KW-0472">Membrane</keyword>
<keyword evidence="3" id="KW-1185">Reference proteome</keyword>
<proteinExistence type="predicted"/>
<feature type="transmembrane region" description="Helical" evidence="1">
    <location>
        <begin position="6"/>
        <end position="25"/>
    </location>
</feature>
<name>A0A0V8HLW5_9BACI</name>
<organism evidence="2 3">
    <name type="scientific">[Bacillus] enclensis</name>
    <dbReference type="NCBI Taxonomy" id="1402860"/>
    <lineage>
        <taxon>Bacteria</taxon>
        <taxon>Bacillati</taxon>
        <taxon>Bacillota</taxon>
        <taxon>Bacilli</taxon>
        <taxon>Bacillales</taxon>
        <taxon>Bacillaceae</taxon>
        <taxon>Rossellomorea</taxon>
    </lineage>
</organism>
<keyword evidence="1" id="KW-0812">Transmembrane</keyword>
<accession>A0A0V8HLW5</accession>
<gene>
    <name evidence="2" type="ORF">GA0061094_1114</name>
</gene>
<reference evidence="3" key="1">
    <citation type="submission" date="2016-08" db="EMBL/GenBank/DDBJ databases">
        <authorList>
            <person name="Varghese N."/>
            <person name="Submissions Spin"/>
        </authorList>
    </citation>
    <scope>NUCLEOTIDE SEQUENCE [LARGE SCALE GENOMIC DNA]</scope>
    <source>
        <strain evidence="3">SGD-1123</strain>
    </source>
</reference>
<evidence type="ECO:0000313" key="3">
    <source>
        <dbReference type="Proteomes" id="UP000181997"/>
    </source>
</evidence>
<dbReference type="AlphaFoldDB" id="A0A0V8HLW5"/>
<keyword evidence="1" id="KW-1133">Transmembrane helix</keyword>
<sequence length="61" mass="6739">MSLGGLSFISISLFILCFSFTLNFIESLHEGDKRVAVQSKIVAIVCLGLSLFILLFILVNF</sequence>
<dbReference type="Proteomes" id="UP000181997">
    <property type="component" value="Unassembled WGS sequence"/>
</dbReference>
<feature type="transmembrane region" description="Helical" evidence="1">
    <location>
        <begin position="37"/>
        <end position="59"/>
    </location>
</feature>
<dbReference type="EMBL" id="FMAU01000001">
    <property type="protein sequence ID" value="SCB87862.1"/>
    <property type="molecule type" value="Genomic_DNA"/>
</dbReference>